<evidence type="ECO:0000313" key="1">
    <source>
        <dbReference type="EMBL" id="WXB93842.1"/>
    </source>
</evidence>
<dbReference type="RefSeq" id="WP_338753364.1">
    <property type="nucleotide sequence ID" value="NZ_CP147404.1"/>
</dbReference>
<dbReference type="Proteomes" id="UP001387364">
    <property type="component" value="Chromosome"/>
</dbReference>
<sequence length="439" mass="50520">MSIKVALFGPEEMVKLVKELESTVEGIEIIPYVYQTPRETEQLIQKAFDCDIYLFSGIIPYYYSKRFFHMFDRPAIYIPDNELSVSLTLLSLFYHHQVGFNRLSIDLPDRKYVDSVMKQLEMKPEVLYVQDYPWMKEKYDKDFQVNDILSMHRDLWNQGQVDVIITSIHAVSDRLKQEKIPCVRMLEPERNIIDSLKEAKMLGELQQSQQAQVALGLVKLEPSNETDNKANSHIYQGLMGLAKKINCTLQQSSSDFFVLYGTKGSMEFLVKNINLLNPVYARVEQQGKVVSIGVGFGLTIVEAERNAHIALTYSEKQANENAIHIVTEEQTVINPKKESHTVSVLKSENEDVIQLAKSLKISVMNVMKMVQFLASRPMNHFTANDVSDYFEVSKRSAERLLKKFADGGYLHVVGEEQPFQNGRPRSIYRLDLPFQYHNQ</sequence>
<keyword evidence="2" id="KW-1185">Reference proteome</keyword>
<dbReference type="InterPro" id="IPR043128">
    <property type="entry name" value="Rev_trsase/Diguanyl_cyclase"/>
</dbReference>
<name>A0ABZ2N8C4_9BACI</name>
<reference evidence="1 2" key="1">
    <citation type="submission" date="2024-02" db="EMBL/GenBank/DDBJ databases">
        <title>Seven novel Bacillus-like species.</title>
        <authorList>
            <person name="Liu G."/>
        </authorList>
    </citation>
    <scope>NUCLEOTIDE SEQUENCE [LARGE SCALE GENOMIC DNA]</scope>
    <source>
        <strain evidence="1 2">FJAT-52991</strain>
    </source>
</reference>
<gene>
    <name evidence="1" type="ORF">WDJ61_04120</name>
</gene>
<accession>A0ABZ2N8C4</accession>
<proteinExistence type="predicted"/>
<protein>
    <recommendedName>
        <fullName evidence="3">Transcriptional regulator</fullName>
    </recommendedName>
</protein>
<dbReference type="EMBL" id="CP147404">
    <property type="protein sequence ID" value="WXB93842.1"/>
    <property type="molecule type" value="Genomic_DNA"/>
</dbReference>
<evidence type="ECO:0000313" key="2">
    <source>
        <dbReference type="Proteomes" id="UP001387364"/>
    </source>
</evidence>
<dbReference type="Gene3D" id="3.30.70.270">
    <property type="match status" value="1"/>
</dbReference>
<evidence type="ECO:0008006" key="3">
    <source>
        <dbReference type="Google" id="ProtNLM"/>
    </source>
</evidence>
<organism evidence="1 2">
    <name type="scientific">Bacillus kandeliae</name>
    <dbReference type="NCBI Taxonomy" id="3129297"/>
    <lineage>
        <taxon>Bacteria</taxon>
        <taxon>Bacillati</taxon>
        <taxon>Bacillota</taxon>
        <taxon>Bacilli</taxon>
        <taxon>Bacillales</taxon>
        <taxon>Bacillaceae</taxon>
        <taxon>Bacillus</taxon>
    </lineage>
</organism>